<evidence type="ECO:0000256" key="1">
    <source>
        <dbReference type="SAM" id="MobiDB-lite"/>
    </source>
</evidence>
<keyword evidence="2" id="KW-1133">Transmembrane helix</keyword>
<name>A0A5B7HVC5_PORTR</name>
<organism evidence="3 4">
    <name type="scientific">Portunus trituberculatus</name>
    <name type="common">Swimming crab</name>
    <name type="synonym">Neptunus trituberculatus</name>
    <dbReference type="NCBI Taxonomy" id="210409"/>
    <lineage>
        <taxon>Eukaryota</taxon>
        <taxon>Metazoa</taxon>
        <taxon>Ecdysozoa</taxon>
        <taxon>Arthropoda</taxon>
        <taxon>Crustacea</taxon>
        <taxon>Multicrustacea</taxon>
        <taxon>Malacostraca</taxon>
        <taxon>Eumalacostraca</taxon>
        <taxon>Eucarida</taxon>
        <taxon>Decapoda</taxon>
        <taxon>Pleocyemata</taxon>
        <taxon>Brachyura</taxon>
        <taxon>Eubrachyura</taxon>
        <taxon>Portunoidea</taxon>
        <taxon>Portunidae</taxon>
        <taxon>Portuninae</taxon>
        <taxon>Portunus</taxon>
    </lineage>
</organism>
<dbReference type="EMBL" id="VSRR010034647">
    <property type="protein sequence ID" value="MPC72384.1"/>
    <property type="molecule type" value="Genomic_DNA"/>
</dbReference>
<sequence>MTCQLRKAPLIFPQTVVVAGLELLFITIFYTSSSGGPGFPAPSTLSIASPNVNRTRARRLNRRAKLPRPLQMTMITSLSPTGENQQSPPLDSARRPVVRQAVQVARGGKGGELLIRGVRRRVMNT</sequence>
<evidence type="ECO:0000256" key="2">
    <source>
        <dbReference type="SAM" id="Phobius"/>
    </source>
</evidence>
<feature type="region of interest" description="Disordered" evidence="1">
    <location>
        <begin position="62"/>
        <end position="96"/>
    </location>
</feature>
<keyword evidence="4" id="KW-1185">Reference proteome</keyword>
<evidence type="ECO:0000313" key="4">
    <source>
        <dbReference type="Proteomes" id="UP000324222"/>
    </source>
</evidence>
<keyword evidence="2" id="KW-0472">Membrane</keyword>
<feature type="transmembrane region" description="Helical" evidence="2">
    <location>
        <begin position="12"/>
        <end position="30"/>
    </location>
</feature>
<reference evidence="3 4" key="1">
    <citation type="submission" date="2019-05" db="EMBL/GenBank/DDBJ databases">
        <title>Another draft genome of Portunus trituberculatus and its Hox gene families provides insights of decapod evolution.</title>
        <authorList>
            <person name="Jeong J.-H."/>
            <person name="Song I."/>
            <person name="Kim S."/>
            <person name="Choi T."/>
            <person name="Kim D."/>
            <person name="Ryu S."/>
            <person name="Kim W."/>
        </authorList>
    </citation>
    <scope>NUCLEOTIDE SEQUENCE [LARGE SCALE GENOMIC DNA]</scope>
    <source>
        <tissue evidence="3">Muscle</tissue>
    </source>
</reference>
<feature type="compositionally biased region" description="Polar residues" evidence="1">
    <location>
        <begin position="73"/>
        <end position="89"/>
    </location>
</feature>
<evidence type="ECO:0000313" key="3">
    <source>
        <dbReference type="EMBL" id="MPC72384.1"/>
    </source>
</evidence>
<protein>
    <submittedName>
        <fullName evidence="3">Uncharacterized protein</fullName>
    </submittedName>
</protein>
<comment type="caution">
    <text evidence="3">The sequence shown here is derived from an EMBL/GenBank/DDBJ whole genome shotgun (WGS) entry which is preliminary data.</text>
</comment>
<gene>
    <name evidence="3" type="ORF">E2C01_066688</name>
</gene>
<keyword evidence="2" id="KW-0812">Transmembrane</keyword>
<proteinExistence type="predicted"/>
<dbReference type="Proteomes" id="UP000324222">
    <property type="component" value="Unassembled WGS sequence"/>
</dbReference>
<dbReference type="AlphaFoldDB" id="A0A5B7HVC5"/>
<accession>A0A5B7HVC5</accession>